<dbReference type="EMBL" id="JAMDNP010000014">
    <property type="protein sequence ID" value="MCY9760573.1"/>
    <property type="molecule type" value="Genomic_DNA"/>
</dbReference>
<evidence type="ECO:0000256" key="3">
    <source>
        <dbReference type="ARBA" id="ARBA00023163"/>
    </source>
</evidence>
<dbReference type="GeneID" id="94491728"/>
<dbReference type="EMBL" id="JABFOR010000045">
    <property type="protein sequence ID" value="NOJ73438.1"/>
    <property type="molecule type" value="Genomic_DNA"/>
</dbReference>
<dbReference type="PROSITE" id="PS50987">
    <property type="entry name" value="HTH_ARSR_2"/>
    <property type="match status" value="1"/>
</dbReference>
<keyword evidence="8" id="KW-1185">Reference proteome</keyword>
<dbReference type="SUPFAM" id="SSF46785">
    <property type="entry name" value="Winged helix' DNA-binding domain"/>
    <property type="match status" value="1"/>
</dbReference>
<dbReference type="InterPro" id="IPR036388">
    <property type="entry name" value="WH-like_DNA-bd_sf"/>
</dbReference>
<keyword evidence="1" id="KW-0805">Transcription regulation</keyword>
<gene>
    <name evidence="6" type="ORF">HMI46_23220</name>
    <name evidence="5" type="ORF">M5X12_08285</name>
</gene>
<dbReference type="Pfam" id="PF01022">
    <property type="entry name" value="HTH_5"/>
    <property type="match status" value="1"/>
</dbReference>
<proteinExistence type="predicted"/>
<evidence type="ECO:0000313" key="7">
    <source>
        <dbReference type="Proteomes" id="UP000552038"/>
    </source>
</evidence>
<dbReference type="RefSeq" id="WP_005551278.1">
    <property type="nucleotide sequence ID" value="NZ_JABFOR010000045.1"/>
</dbReference>
<reference evidence="6 7" key="1">
    <citation type="submission" date="2020-05" db="EMBL/GenBank/DDBJ databases">
        <title>Whole genome sequencing and identification of novel metabolites from Paenibacillus alvei strain JR949.</title>
        <authorList>
            <person name="Rajendhran J."/>
            <person name="Sree Pranav P."/>
            <person name="Mahalakshmi B."/>
            <person name="Karthikeyan R."/>
        </authorList>
    </citation>
    <scope>NUCLEOTIDE SEQUENCE [LARGE SCALE GENOMIC DNA]</scope>
    <source>
        <strain evidence="6 7">JR949</strain>
    </source>
</reference>
<dbReference type="GO" id="GO:0003700">
    <property type="term" value="F:DNA-binding transcription factor activity"/>
    <property type="evidence" value="ECO:0007669"/>
    <property type="project" value="InterPro"/>
</dbReference>
<dbReference type="CDD" id="cd00090">
    <property type="entry name" value="HTH_ARSR"/>
    <property type="match status" value="1"/>
</dbReference>
<dbReference type="PANTHER" id="PTHR33154">
    <property type="entry name" value="TRANSCRIPTIONAL REGULATOR, ARSR FAMILY"/>
    <property type="match status" value="1"/>
</dbReference>
<dbReference type="GO" id="GO:0003677">
    <property type="term" value="F:DNA binding"/>
    <property type="evidence" value="ECO:0007669"/>
    <property type="project" value="UniProtKB-KW"/>
</dbReference>
<dbReference type="NCBIfam" id="NF033788">
    <property type="entry name" value="HTH_metalloreg"/>
    <property type="match status" value="1"/>
</dbReference>
<accession>A0AAP7A5P6</accession>
<keyword evidence="3" id="KW-0804">Transcription</keyword>
<reference evidence="5 8" key="2">
    <citation type="submission" date="2022-05" db="EMBL/GenBank/DDBJ databases">
        <title>Genome Sequencing of Bee-Associated Microbes.</title>
        <authorList>
            <person name="Dunlap C."/>
        </authorList>
    </citation>
    <scope>NUCLEOTIDE SEQUENCE [LARGE SCALE GENOMIC DNA]</scope>
    <source>
        <strain evidence="5 8">NRRL B-04010</strain>
    </source>
</reference>
<dbReference type="PRINTS" id="PR00778">
    <property type="entry name" value="HTHARSR"/>
</dbReference>
<dbReference type="Proteomes" id="UP000552038">
    <property type="component" value="Unassembled WGS sequence"/>
</dbReference>
<dbReference type="InterPro" id="IPR036390">
    <property type="entry name" value="WH_DNA-bd_sf"/>
</dbReference>
<evidence type="ECO:0000256" key="2">
    <source>
        <dbReference type="ARBA" id="ARBA00023125"/>
    </source>
</evidence>
<feature type="domain" description="HTH arsR-type" evidence="4">
    <location>
        <begin position="1"/>
        <end position="93"/>
    </location>
</feature>
<comment type="caution">
    <text evidence="6">The sequence shown here is derived from an EMBL/GenBank/DDBJ whole genome shotgun (WGS) entry which is preliminary data.</text>
</comment>
<dbReference type="AlphaFoldDB" id="A0AAP7A5P6"/>
<keyword evidence="2" id="KW-0238">DNA-binding</keyword>
<sequence length="137" mass="15693">MGASAPKHDVFQAIADPTRRKLLELLADNELPVTVISGHFPMTRTAVSKHLRILAEAGLVKDRKIGREVRYRLDPDPLLELKRWLAYYDRYWDNKLSMLQHYVESIGNSERTEESAGLQELINNSNSNSNNRSDSEK</sequence>
<dbReference type="Proteomes" id="UP001527181">
    <property type="component" value="Unassembled WGS sequence"/>
</dbReference>
<evidence type="ECO:0000313" key="6">
    <source>
        <dbReference type="EMBL" id="NOJ73438.1"/>
    </source>
</evidence>
<evidence type="ECO:0000313" key="5">
    <source>
        <dbReference type="EMBL" id="MCY9760573.1"/>
    </source>
</evidence>
<name>A0AAP7A5P6_PAEAL</name>
<dbReference type="SMART" id="SM00418">
    <property type="entry name" value="HTH_ARSR"/>
    <property type="match status" value="1"/>
</dbReference>
<evidence type="ECO:0000259" key="4">
    <source>
        <dbReference type="PROSITE" id="PS50987"/>
    </source>
</evidence>
<dbReference type="InterPro" id="IPR011991">
    <property type="entry name" value="ArsR-like_HTH"/>
</dbReference>
<dbReference type="PANTHER" id="PTHR33154:SF33">
    <property type="entry name" value="TRANSCRIPTIONAL REPRESSOR SDPR"/>
    <property type="match status" value="1"/>
</dbReference>
<organism evidence="6 7">
    <name type="scientific">Paenibacillus alvei</name>
    <name type="common">Bacillus alvei</name>
    <dbReference type="NCBI Taxonomy" id="44250"/>
    <lineage>
        <taxon>Bacteria</taxon>
        <taxon>Bacillati</taxon>
        <taxon>Bacillota</taxon>
        <taxon>Bacilli</taxon>
        <taxon>Bacillales</taxon>
        <taxon>Paenibacillaceae</taxon>
        <taxon>Paenibacillus</taxon>
    </lineage>
</organism>
<dbReference type="Gene3D" id="1.10.10.10">
    <property type="entry name" value="Winged helix-like DNA-binding domain superfamily/Winged helix DNA-binding domain"/>
    <property type="match status" value="1"/>
</dbReference>
<dbReference type="InterPro" id="IPR051081">
    <property type="entry name" value="HTH_MetalResp_TranReg"/>
</dbReference>
<evidence type="ECO:0000256" key="1">
    <source>
        <dbReference type="ARBA" id="ARBA00023015"/>
    </source>
</evidence>
<evidence type="ECO:0000313" key="8">
    <source>
        <dbReference type="Proteomes" id="UP001527181"/>
    </source>
</evidence>
<dbReference type="InterPro" id="IPR001845">
    <property type="entry name" value="HTH_ArsR_DNA-bd_dom"/>
</dbReference>
<protein>
    <submittedName>
        <fullName evidence="5">Metalloregulator ArsR/SmtB family transcription factor</fullName>
    </submittedName>
    <submittedName>
        <fullName evidence="6">Winged helix-turn-helix transcriptional regulator</fullName>
    </submittedName>
</protein>